<organism evidence="1">
    <name type="scientific">Desulfomonile tiedjei</name>
    <dbReference type="NCBI Taxonomy" id="2358"/>
    <lineage>
        <taxon>Bacteria</taxon>
        <taxon>Pseudomonadati</taxon>
        <taxon>Thermodesulfobacteriota</taxon>
        <taxon>Desulfomonilia</taxon>
        <taxon>Desulfomonilales</taxon>
        <taxon>Desulfomonilaceae</taxon>
        <taxon>Desulfomonile</taxon>
    </lineage>
</organism>
<protein>
    <submittedName>
        <fullName evidence="1">Uncharacterized protein</fullName>
    </submittedName>
</protein>
<reference evidence="1" key="1">
    <citation type="journal article" date="2020" name="mSystems">
        <title>Genome- and Community-Level Interaction Insights into Carbon Utilization and Element Cycling Functions of Hydrothermarchaeota in Hydrothermal Sediment.</title>
        <authorList>
            <person name="Zhou Z."/>
            <person name="Liu Y."/>
            <person name="Xu W."/>
            <person name="Pan J."/>
            <person name="Luo Z.H."/>
            <person name="Li M."/>
        </authorList>
    </citation>
    <scope>NUCLEOTIDE SEQUENCE [LARGE SCALE GENOMIC DNA]</scope>
    <source>
        <strain evidence="1">SpSt-769</strain>
    </source>
</reference>
<gene>
    <name evidence="1" type="ORF">ENV54_12800</name>
</gene>
<comment type="caution">
    <text evidence="1">The sequence shown here is derived from an EMBL/GenBank/DDBJ whole genome shotgun (WGS) entry which is preliminary data.</text>
</comment>
<accession>A0A7C4ATR9</accession>
<dbReference type="AlphaFoldDB" id="A0A7C4ATR9"/>
<dbReference type="EMBL" id="DTGT01000417">
    <property type="protein sequence ID" value="HGH62164.1"/>
    <property type="molecule type" value="Genomic_DNA"/>
</dbReference>
<name>A0A7C4ATR9_9BACT</name>
<sequence>MLRSCIFNKSMFSLLAWGVVGVCVMAWSPSPCMAGGKKKDEKTTATLNRAAAGMRINLDASGKPVQAGGQAATSPVASKHTGLVVEKNPQPGGGIMVDLKGRFQNAIEAHRGPDGKVKLTCVPVDHTTTCPEGKEK</sequence>
<proteinExistence type="predicted"/>
<evidence type="ECO:0000313" key="1">
    <source>
        <dbReference type="EMBL" id="HGH62164.1"/>
    </source>
</evidence>